<dbReference type="Gene3D" id="3.50.50.60">
    <property type="entry name" value="FAD/NAD(P)-binding domain"/>
    <property type="match status" value="2"/>
</dbReference>
<keyword evidence="4" id="KW-0274">FAD</keyword>
<keyword evidence="9" id="KW-1185">Reference proteome</keyword>
<dbReference type="OrthoDB" id="66881at2759"/>
<evidence type="ECO:0000313" key="9">
    <source>
        <dbReference type="Proteomes" id="UP000799770"/>
    </source>
</evidence>
<evidence type="ECO:0000256" key="7">
    <source>
        <dbReference type="ARBA" id="ARBA00023033"/>
    </source>
</evidence>
<dbReference type="GO" id="GO:0050661">
    <property type="term" value="F:NADP binding"/>
    <property type="evidence" value="ECO:0007669"/>
    <property type="project" value="InterPro"/>
</dbReference>
<proteinExistence type="inferred from homology"/>
<evidence type="ECO:0000256" key="1">
    <source>
        <dbReference type="ARBA" id="ARBA00001974"/>
    </source>
</evidence>
<evidence type="ECO:0000256" key="5">
    <source>
        <dbReference type="ARBA" id="ARBA00022857"/>
    </source>
</evidence>
<keyword evidence="6" id="KW-0560">Oxidoreductase</keyword>
<keyword evidence="5" id="KW-0521">NADP</keyword>
<comment type="cofactor">
    <cofactor evidence="1">
        <name>FAD</name>
        <dbReference type="ChEBI" id="CHEBI:57692"/>
    </cofactor>
</comment>
<dbReference type="EMBL" id="ML977326">
    <property type="protein sequence ID" value="KAF2114193.1"/>
    <property type="molecule type" value="Genomic_DNA"/>
</dbReference>
<comment type="similarity">
    <text evidence="2">Belongs to the FAD-binding monooxygenase family.</text>
</comment>
<keyword evidence="7" id="KW-0503">Monooxygenase</keyword>
<dbReference type="AlphaFoldDB" id="A0A6A5Z5A2"/>
<gene>
    <name evidence="8" type="ORF">BDV96DRAFT_495122</name>
</gene>
<organism evidence="8 9">
    <name type="scientific">Lophiotrema nucula</name>
    <dbReference type="NCBI Taxonomy" id="690887"/>
    <lineage>
        <taxon>Eukaryota</taxon>
        <taxon>Fungi</taxon>
        <taxon>Dikarya</taxon>
        <taxon>Ascomycota</taxon>
        <taxon>Pezizomycotina</taxon>
        <taxon>Dothideomycetes</taxon>
        <taxon>Pleosporomycetidae</taxon>
        <taxon>Pleosporales</taxon>
        <taxon>Lophiotremataceae</taxon>
        <taxon>Lophiotrema</taxon>
    </lineage>
</organism>
<dbReference type="Proteomes" id="UP000799770">
    <property type="component" value="Unassembled WGS sequence"/>
</dbReference>
<sequence length="544" mass="61269">MGSLPAPEAYDVVVIGGGFGGIYSLNHLRGLGFATHMFEAGTGLGGIWHWNCYPGARVDTETPVYQLYAPELYDTWRWKERYSGRDEMVDYFNHIADLWDLKKDITFSARVTKAHWNQAECRWDLTVSTSTTSGTKESIIHCKAVVFCTGFASKHYTPPFAGMDQFNGVMSHTALWSEDIELKDKRVAVIGTGASGVQVVQEVAPIAKQLTLFQRTPNMALPMGQSLRDDEWDKVSKTQYPEQVEKMKTTYAGFLYDFDPRKTFEVSEEERVALFEELFHKGGVYFWLGTFSDVLKNKKANDLAYDFWRQKTLARINDPVIAEKLAPKVAPHAFGTKRISLEQDYFEQFNRETVDIVDLNDDPVETFTSKGIKTKTGEHEFDVIVLATGFDSVTGGLTQIDIRGVDGTTVQDKWAKGVWTHLGMTTAGFPNMFFVYGPQAPTAFATGPQCAETQGKWIGETLSYMREHGYNSIQPTPEAEAAWKEHVNITAEEGLFKETKSWYFGDNIPGKARESLNYMAGLPQYRKKCAEAAEHGYKNQFILA</sequence>
<dbReference type="GO" id="GO:0004499">
    <property type="term" value="F:N,N-dimethylaniline monooxygenase activity"/>
    <property type="evidence" value="ECO:0007669"/>
    <property type="project" value="InterPro"/>
</dbReference>
<evidence type="ECO:0000256" key="2">
    <source>
        <dbReference type="ARBA" id="ARBA00010139"/>
    </source>
</evidence>
<dbReference type="PANTHER" id="PTHR43098">
    <property type="entry name" value="L-ORNITHINE N(5)-MONOOXYGENASE-RELATED"/>
    <property type="match status" value="1"/>
</dbReference>
<protein>
    <submittedName>
        <fullName evidence="8">FAD dependent oxidoreductase</fullName>
    </submittedName>
</protein>
<dbReference type="InterPro" id="IPR050775">
    <property type="entry name" value="FAD-binding_Monooxygenases"/>
</dbReference>
<reference evidence="8" key="1">
    <citation type="journal article" date="2020" name="Stud. Mycol.">
        <title>101 Dothideomycetes genomes: a test case for predicting lifestyles and emergence of pathogens.</title>
        <authorList>
            <person name="Haridas S."/>
            <person name="Albert R."/>
            <person name="Binder M."/>
            <person name="Bloem J."/>
            <person name="Labutti K."/>
            <person name="Salamov A."/>
            <person name="Andreopoulos B."/>
            <person name="Baker S."/>
            <person name="Barry K."/>
            <person name="Bills G."/>
            <person name="Bluhm B."/>
            <person name="Cannon C."/>
            <person name="Castanera R."/>
            <person name="Culley D."/>
            <person name="Daum C."/>
            <person name="Ezra D."/>
            <person name="Gonzalez J."/>
            <person name="Henrissat B."/>
            <person name="Kuo A."/>
            <person name="Liang C."/>
            <person name="Lipzen A."/>
            <person name="Lutzoni F."/>
            <person name="Magnuson J."/>
            <person name="Mondo S."/>
            <person name="Nolan M."/>
            <person name="Ohm R."/>
            <person name="Pangilinan J."/>
            <person name="Park H.-J."/>
            <person name="Ramirez L."/>
            <person name="Alfaro M."/>
            <person name="Sun H."/>
            <person name="Tritt A."/>
            <person name="Yoshinaga Y."/>
            <person name="Zwiers L.-H."/>
            <person name="Turgeon B."/>
            <person name="Goodwin S."/>
            <person name="Spatafora J."/>
            <person name="Crous P."/>
            <person name="Grigoriev I."/>
        </authorList>
    </citation>
    <scope>NUCLEOTIDE SEQUENCE</scope>
    <source>
        <strain evidence="8">CBS 627.86</strain>
    </source>
</reference>
<dbReference type="PRINTS" id="PR00411">
    <property type="entry name" value="PNDRDTASEI"/>
</dbReference>
<dbReference type="PANTHER" id="PTHR43098:SF3">
    <property type="entry name" value="L-ORNITHINE N(5)-MONOOXYGENASE-RELATED"/>
    <property type="match status" value="1"/>
</dbReference>
<accession>A0A6A5Z5A2</accession>
<dbReference type="InterPro" id="IPR020946">
    <property type="entry name" value="Flavin_mOase-like"/>
</dbReference>
<evidence type="ECO:0000313" key="8">
    <source>
        <dbReference type="EMBL" id="KAF2114193.1"/>
    </source>
</evidence>
<evidence type="ECO:0000256" key="6">
    <source>
        <dbReference type="ARBA" id="ARBA00023002"/>
    </source>
</evidence>
<evidence type="ECO:0000256" key="3">
    <source>
        <dbReference type="ARBA" id="ARBA00022630"/>
    </source>
</evidence>
<dbReference type="SUPFAM" id="SSF51905">
    <property type="entry name" value="FAD/NAD(P)-binding domain"/>
    <property type="match status" value="2"/>
</dbReference>
<dbReference type="InterPro" id="IPR036188">
    <property type="entry name" value="FAD/NAD-bd_sf"/>
</dbReference>
<dbReference type="Pfam" id="PF00743">
    <property type="entry name" value="FMO-like"/>
    <property type="match status" value="1"/>
</dbReference>
<evidence type="ECO:0000256" key="4">
    <source>
        <dbReference type="ARBA" id="ARBA00022827"/>
    </source>
</evidence>
<name>A0A6A5Z5A2_9PLEO</name>
<dbReference type="GO" id="GO:0050660">
    <property type="term" value="F:flavin adenine dinucleotide binding"/>
    <property type="evidence" value="ECO:0007669"/>
    <property type="project" value="InterPro"/>
</dbReference>
<keyword evidence="3" id="KW-0285">Flavoprotein</keyword>